<name>A0ABD3T4M2_SINWO</name>
<accession>A0ABD3T4M2</accession>
<feature type="coiled-coil region" evidence="1">
    <location>
        <begin position="569"/>
        <end position="596"/>
    </location>
</feature>
<organism evidence="3 4">
    <name type="scientific">Sinanodonta woodiana</name>
    <name type="common">Chinese pond mussel</name>
    <name type="synonym">Anodonta woodiana</name>
    <dbReference type="NCBI Taxonomy" id="1069815"/>
    <lineage>
        <taxon>Eukaryota</taxon>
        <taxon>Metazoa</taxon>
        <taxon>Spiralia</taxon>
        <taxon>Lophotrochozoa</taxon>
        <taxon>Mollusca</taxon>
        <taxon>Bivalvia</taxon>
        <taxon>Autobranchia</taxon>
        <taxon>Heteroconchia</taxon>
        <taxon>Palaeoheterodonta</taxon>
        <taxon>Unionida</taxon>
        <taxon>Unionoidea</taxon>
        <taxon>Unionidae</taxon>
        <taxon>Unioninae</taxon>
        <taxon>Sinanodonta</taxon>
    </lineage>
</organism>
<dbReference type="Pfam" id="PF15558">
    <property type="entry name" value="DUF4659"/>
    <property type="match status" value="1"/>
</dbReference>
<feature type="region of interest" description="Disordered" evidence="2">
    <location>
        <begin position="224"/>
        <end position="246"/>
    </location>
</feature>
<comment type="caution">
    <text evidence="3">The sequence shown here is derived from an EMBL/GenBank/DDBJ whole genome shotgun (WGS) entry which is preliminary data.</text>
</comment>
<dbReference type="PANTHER" id="PTHR33663:SF2">
    <property type="entry name" value="COILED-COIL DOMAIN-CONTAINING PROTEIN 177"/>
    <property type="match status" value="1"/>
</dbReference>
<evidence type="ECO:0000313" key="4">
    <source>
        <dbReference type="Proteomes" id="UP001634394"/>
    </source>
</evidence>
<feature type="compositionally biased region" description="Basic and acidic residues" evidence="2">
    <location>
        <begin position="406"/>
        <end position="418"/>
    </location>
</feature>
<proteinExistence type="predicted"/>
<dbReference type="AlphaFoldDB" id="A0ABD3T4M2"/>
<feature type="compositionally biased region" description="Basic residues" evidence="2">
    <location>
        <begin position="232"/>
        <end position="241"/>
    </location>
</feature>
<dbReference type="Proteomes" id="UP001634394">
    <property type="component" value="Unassembled WGS sequence"/>
</dbReference>
<keyword evidence="1" id="KW-0175">Coiled coil</keyword>
<dbReference type="InterPro" id="IPR029090">
    <property type="entry name" value="DUF4659"/>
</dbReference>
<feature type="compositionally biased region" description="Basic and acidic residues" evidence="2">
    <location>
        <begin position="172"/>
        <end position="182"/>
    </location>
</feature>
<keyword evidence="4" id="KW-1185">Reference proteome</keyword>
<dbReference type="EMBL" id="JBJQND010000019">
    <property type="protein sequence ID" value="KAL3831535.1"/>
    <property type="molecule type" value="Genomic_DNA"/>
</dbReference>
<feature type="region of interest" description="Disordered" evidence="2">
    <location>
        <begin position="163"/>
        <end position="192"/>
    </location>
</feature>
<feature type="coiled-coil region" evidence="1">
    <location>
        <begin position="463"/>
        <end position="532"/>
    </location>
</feature>
<evidence type="ECO:0000256" key="2">
    <source>
        <dbReference type="SAM" id="MobiDB-lite"/>
    </source>
</evidence>
<evidence type="ECO:0000313" key="3">
    <source>
        <dbReference type="EMBL" id="KAL3831535.1"/>
    </source>
</evidence>
<protein>
    <submittedName>
        <fullName evidence="3">Uncharacterized protein</fullName>
    </submittedName>
</protein>
<reference evidence="3 4" key="1">
    <citation type="submission" date="2024-11" db="EMBL/GenBank/DDBJ databases">
        <title>Chromosome-level genome assembly of the freshwater bivalve Anodonta woodiana.</title>
        <authorList>
            <person name="Chen X."/>
        </authorList>
    </citation>
    <scope>NUCLEOTIDE SEQUENCE [LARGE SCALE GENOMIC DNA]</scope>
    <source>
        <strain evidence="3">MN2024</strain>
        <tissue evidence="3">Gills</tissue>
    </source>
</reference>
<feature type="region of interest" description="Disordered" evidence="2">
    <location>
        <begin position="406"/>
        <end position="426"/>
    </location>
</feature>
<gene>
    <name evidence="3" type="ORF">ACJMK2_023276</name>
</gene>
<dbReference type="PANTHER" id="PTHR33663">
    <property type="entry name" value="COILED-COIL DOMAIN-CONTAINING PROTEIN 177"/>
    <property type="match status" value="1"/>
</dbReference>
<evidence type="ECO:0000256" key="1">
    <source>
        <dbReference type="SAM" id="Coils"/>
    </source>
</evidence>
<feature type="region of interest" description="Disordered" evidence="2">
    <location>
        <begin position="344"/>
        <end position="365"/>
    </location>
</feature>
<sequence length="674" mass="79557">MESSINENQLEDVEEFMDLGGGSLNYKRTASPTRRIESQASVASLPRMDLFNFETPEFEDSKYVLTSPRSLEACSRLGVKPVDLLYKPLAEFQEELLPQDVPLRTIYNIYDEQERNREKKLGLCREERQRIIEEENGKPQQRIKIVSKSAPPSRGLVTLSKKSTLRERKRLSHSDEELDKGSLQRKRTAWTTSVGHKRITHDEINERVKELHEESTKLRQDLLSRKEARVAQRQKKGKTRLRSNSTGSLTLAGTSLLNKTSVTKALPITSVKLKTALKNSTDVKNIPVTPKDQKILELMIEKRQQEKIQQQARQERELAWEEQKKHEDKLRTEAEMRRRKLIAEENRIKDMKKQEKEKERRKEEKQLFQNHAKAIENSMKKWSSLSELQRHVSDITLMERMEKDLARKRSQEKNHRNQEEDEEEMRALIKQKSEQDLQTAAQRKQAQLLQEAMKKIMLNRSERRKFEDRYKVLEDDYNTALEEVQNSMNVRLSHAKSKHEQVLKRREQELLLSKLEREKRALHAKLSQEKLNAEMEAWKDTIIQHRQMVEKQVKNSVSRSTVMKARKVHEDRIQKEKKLKKNIKKIQEEVEDWKRYTENNLGKKVEKTNLIQKEKDLTIEQSRHMAYATQRLRDEIRERYGHESFDQKAFRAVLHNRIGMGIAASTKNVSTVRI</sequence>